<dbReference type="SUPFAM" id="SSF81340">
    <property type="entry name" value="Clc chloride channel"/>
    <property type="match status" value="1"/>
</dbReference>
<keyword evidence="2" id="KW-0813">Transport</keyword>
<feature type="transmembrane region" description="Helical" evidence="8">
    <location>
        <begin position="87"/>
        <end position="107"/>
    </location>
</feature>
<gene>
    <name evidence="9" type="ORF">HPBE_LOCUS16352</name>
</gene>
<dbReference type="GO" id="GO:0008021">
    <property type="term" value="C:synaptic vesicle"/>
    <property type="evidence" value="ECO:0007669"/>
    <property type="project" value="TreeGrafter"/>
</dbReference>
<dbReference type="InterPro" id="IPR001807">
    <property type="entry name" value="ClC"/>
</dbReference>
<dbReference type="GO" id="GO:0005247">
    <property type="term" value="F:voltage-gated chloride channel activity"/>
    <property type="evidence" value="ECO:0007669"/>
    <property type="project" value="TreeGrafter"/>
</dbReference>
<dbReference type="PRINTS" id="PR00762">
    <property type="entry name" value="CLCHANNEL"/>
</dbReference>
<comment type="subcellular location">
    <subcellularLocation>
        <location evidence="1">Membrane</location>
        <topology evidence="1">Multi-pass membrane protein</topology>
    </subcellularLocation>
</comment>
<dbReference type="GO" id="GO:0005794">
    <property type="term" value="C:Golgi apparatus"/>
    <property type="evidence" value="ECO:0007669"/>
    <property type="project" value="TreeGrafter"/>
</dbReference>
<feature type="transmembrane region" description="Helical" evidence="8">
    <location>
        <begin position="309"/>
        <end position="326"/>
    </location>
</feature>
<feature type="transmembrane region" description="Helical" evidence="8">
    <location>
        <begin position="347"/>
        <end position="369"/>
    </location>
</feature>
<feature type="transmembrane region" description="Helical" evidence="8">
    <location>
        <begin position="171"/>
        <end position="196"/>
    </location>
</feature>
<feature type="transmembrane region" description="Helical" evidence="8">
    <location>
        <begin position="462"/>
        <end position="483"/>
    </location>
</feature>
<evidence type="ECO:0000256" key="7">
    <source>
        <dbReference type="ARBA" id="ARBA00023214"/>
    </source>
</evidence>
<dbReference type="GO" id="GO:0005769">
    <property type="term" value="C:early endosome"/>
    <property type="evidence" value="ECO:0007669"/>
    <property type="project" value="TreeGrafter"/>
</dbReference>
<dbReference type="AlphaFoldDB" id="A0A3P8ANG8"/>
<dbReference type="GO" id="GO:0005886">
    <property type="term" value="C:plasma membrane"/>
    <property type="evidence" value="ECO:0007669"/>
    <property type="project" value="TreeGrafter"/>
</dbReference>
<reference evidence="9 10" key="1">
    <citation type="submission" date="2018-11" db="EMBL/GenBank/DDBJ databases">
        <authorList>
            <consortium name="Pathogen Informatics"/>
        </authorList>
    </citation>
    <scope>NUCLEOTIDE SEQUENCE [LARGE SCALE GENOMIC DNA]</scope>
</reference>
<dbReference type="PANTHER" id="PTHR45711:SF6">
    <property type="entry name" value="CHLORIDE CHANNEL PROTEIN"/>
    <property type="match status" value="1"/>
</dbReference>
<sequence length="643" mass="71211">MERRNREISLDEVEIDEPALVHVETGGYASFNSAGHSQDREEDDFSTDNAPPLFRSSNLRSLPRLQALCNFRADFPLGILQSAWDAGAGWICVLMVGLAAGATAGVIDIGARWMSDLKDGVCADRFWLDREHCCWSSNDTVYKDSDCSAWTAWPEMLNYYGKSPLFYVLEFLFYVGWAVVMATLAVVLVKVFAPYACGSGIPEIKCILSGFVIRGYLGKWTFIIKSVGLILASASGLSLGKEGPMVHLACCIGNIFSYLFPKYGMNEAKKREILSASAAAGVSVAFGAPIGGVLFSLEEASYYFPLKTMWRSFFCALVAGIILRIVNPFGSDQTSLFHVDYMMKWTFVELIPFAGLGLFGGILGSMFIFGNIRWSRFRKTSKTLGGNPIYEVIVVTFLTAAISYFNPYMRKSASSMIKMLFDRCGPEDYMVNLCDYQNKTFTSNKVDDNYHTGVFGSGVHSAFWQLIMALIFKFIFTIFTFGIKVPCGLFVPSIAMGAIAGRLVGMSMESVFRNVQMQSGHSTYMSCQIGKDCVMPGLMTVSLVVIMFELTGSLEFIVPTMVATMFSKWIGDAICKTGIYDAHIELNGYPFLDNKEEYPYSTIAVQVMRPSATATVNAPTGESRPERNELHVIVQCYLFMPVL</sequence>
<keyword evidence="4 8" id="KW-1133">Transmembrane helix</keyword>
<dbReference type="OrthoDB" id="44789at2759"/>
<name>A0A3P8ANG8_HELPZ</name>
<dbReference type="Pfam" id="PF00654">
    <property type="entry name" value="Voltage_CLC"/>
    <property type="match status" value="1"/>
</dbReference>
<evidence type="ECO:0000256" key="1">
    <source>
        <dbReference type="ARBA" id="ARBA00004141"/>
    </source>
</evidence>
<accession>A0A3P8ANG8</accession>
<evidence type="ECO:0000256" key="5">
    <source>
        <dbReference type="ARBA" id="ARBA00023065"/>
    </source>
</evidence>
<dbReference type="Gene3D" id="1.10.3080.10">
    <property type="entry name" value="Clc chloride channel"/>
    <property type="match status" value="1"/>
</dbReference>
<evidence type="ECO:0000313" key="10">
    <source>
        <dbReference type="Proteomes" id="UP000050761"/>
    </source>
</evidence>
<evidence type="ECO:0000256" key="6">
    <source>
        <dbReference type="ARBA" id="ARBA00023136"/>
    </source>
</evidence>
<evidence type="ECO:0000256" key="2">
    <source>
        <dbReference type="ARBA" id="ARBA00022448"/>
    </source>
</evidence>
<keyword evidence="7" id="KW-0868">Chloride</keyword>
<evidence type="ECO:0000256" key="3">
    <source>
        <dbReference type="ARBA" id="ARBA00022692"/>
    </source>
</evidence>
<keyword evidence="6 8" id="KW-0472">Membrane</keyword>
<keyword evidence="5" id="KW-0406">Ion transport</keyword>
<dbReference type="InterPro" id="IPR014743">
    <property type="entry name" value="Cl-channel_core"/>
</dbReference>
<dbReference type="FunFam" id="1.10.3080.10:FF:000011">
    <property type="entry name" value="Chloride channel protein"/>
    <property type="match status" value="1"/>
</dbReference>
<feature type="transmembrane region" description="Helical" evidence="8">
    <location>
        <begin position="217"/>
        <end position="239"/>
    </location>
</feature>
<dbReference type="WBParaSite" id="HPBE_0001635301-mRNA-1">
    <property type="protein sequence ID" value="HPBE_0001635301-mRNA-1"/>
    <property type="gene ID" value="HPBE_0001635301"/>
</dbReference>
<evidence type="ECO:0000256" key="4">
    <source>
        <dbReference type="ARBA" id="ARBA00022989"/>
    </source>
</evidence>
<dbReference type="Proteomes" id="UP000050761">
    <property type="component" value="Unassembled WGS sequence"/>
</dbReference>
<dbReference type="PANTHER" id="PTHR45711">
    <property type="entry name" value="CHLORIDE CHANNEL PROTEIN"/>
    <property type="match status" value="1"/>
</dbReference>
<feature type="transmembrane region" description="Helical" evidence="8">
    <location>
        <begin position="273"/>
        <end position="297"/>
    </location>
</feature>
<dbReference type="EMBL" id="UZAH01029370">
    <property type="protein sequence ID" value="VDP05660.1"/>
    <property type="molecule type" value="Genomic_DNA"/>
</dbReference>
<organism evidence="9">
    <name type="scientific">Heligmosomoides polygyrus</name>
    <name type="common">Parasitic roundworm</name>
    <dbReference type="NCBI Taxonomy" id="6339"/>
    <lineage>
        <taxon>Eukaryota</taxon>
        <taxon>Metazoa</taxon>
        <taxon>Ecdysozoa</taxon>
        <taxon>Nematoda</taxon>
        <taxon>Chromadorea</taxon>
        <taxon>Rhabditida</taxon>
        <taxon>Rhabditina</taxon>
        <taxon>Rhabditomorpha</taxon>
        <taxon>Strongyloidea</taxon>
        <taxon>Heligmosomidae</taxon>
        <taxon>Heligmosomoides</taxon>
    </lineage>
</organism>
<evidence type="ECO:0000256" key="8">
    <source>
        <dbReference type="SAM" id="Phobius"/>
    </source>
</evidence>
<dbReference type="CDD" id="cd03684">
    <property type="entry name" value="ClC_3_like"/>
    <property type="match status" value="1"/>
</dbReference>
<feature type="transmembrane region" description="Helical" evidence="8">
    <location>
        <begin position="245"/>
        <end position="261"/>
    </location>
</feature>
<feature type="transmembrane region" description="Helical" evidence="8">
    <location>
        <begin position="489"/>
        <end position="512"/>
    </location>
</feature>
<reference evidence="11" key="2">
    <citation type="submission" date="2019-09" db="UniProtKB">
        <authorList>
            <consortium name="WormBaseParasite"/>
        </authorList>
    </citation>
    <scope>IDENTIFICATION</scope>
</reference>
<proteinExistence type="predicted"/>
<evidence type="ECO:0000313" key="9">
    <source>
        <dbReference type="EMBL" id="VDP05660.1"/>
    </source>
</evidence>
<keyword evidence="10" id="KW-1185">Reference proteome</keyword>
<feature type="transmembrane region" description="Helical" evidence="8">
    <location>
        <begin position="389"/>
        <end position="409"/>
    </location>
</feature>
<protein>
    <submittedName>
        <fullName evidence="11">Chloride channel protein</fullName>
    </submittedName>
</protein>
<evidence type="ECO:0000313" key="11">
    <source>
        <dbReference type="WBParaSite" id="HPBE_0001635301-mRNA-1"/>
    </source>
</evidence>
<feature type="transmembrane region" description="Helical" evidence="8">
    <location>
        <begin position="533"/>
        <end position="558"/>
    </location>
</feature>
<keyword evidence="3 8" id="KW-0812">Transmembrane</keyword>